<evidence type="ECO:0000313" key="2">
    <source>
        <dbReference type="Proteomes" id="UP000470246"/>
    </source>
</evidence>
<protein>
    <submittedName>
        <fullName evidence="1">Uncharacterized protein</fullName>
    </submittedName>
</protein>
<organism evidence="1 2">
    <name type="scientific">Geodermatophilus sabuli</name>
    <dbReference type="NCBI Taxonomy" id="1564158"/>
    <lineage>
        <taxon>Bacteria</taxon>
        <taxon>Bacillati</taxon>
        <taxon>Actinomycetota</taxon>
        <taxon>Actinomycetes</taxon>
        <taxon>Geodermatophilales</taxon>
        <taxon>Geodermatophilaceae</taxon>
        <taxon>Geodermatophilus</taxon>
    </lineage>
</organism>
<keyword evidence="2" id="KW-1185">Reference proteome</keyword>
<proteinExistence type="predicted"/>
<dbReference type="AlphaFoldDB" id="A0A7K3VYJ7"/>
<evidence type="ECO:0000313" key="1">
    <source>
        <dbReference type="EMBL" id="NEK57711.1"/>
    </source>
</evidence>
<gene>
    <name evidence="1" type="ORF">GCU56_07480</name>
</gene>
<name>A0A7K3VYJ7_9ACTN</name>
<dbReference type="EMBL" id="JAAGWF010000008">
    <property type="protein sequence ID" value="NEK57711.1"/>
    <property type="molecule type" value="Genomic_DNA"/>
</dbReference>
<sequence>MVVLLAELAVLVLLTGLLLYALGVWTARPVTGTGAGSPRLPARRRAELAAAVAQARWAPAHDEVDGVTRVLLRRCYTGLDGLPTVLEERVFDTFPADDPAWEVRFTEAMSGARFRCGYLNAEE</sequence>
<accession>A0A7K3VYJ7</accession>
<dbReference type="Proteomes" id="UP000470246">
    <property type="component" value="Unassembled WGS sequence"/>
</dbReference>
<reference evidence="1 2" key="1">
    <citation type="submission" date="2020-02" db="EMBL/GenBank/DDBJ databases">
        <title>Geodermatophilus sabuli CPCC 205279 I12A-02694.</title>
        <authorList>
            <person name="Jiang Z."/>
        </authorList>
    </citation>
    <scope>NUCLEOTIDE SEQUENCE [LARGE SCALE GENOMIC DNA]</scope>
    <source>
        <strain evidence="1 2">I12A-02694</strain>
    </source>
</reference>
<dbReference type="RefSeq" id="WP_163480897.1">
    <property type="nucleotide sequence ID" value="NZ_JAAGWF010000008.1"/>
</dbReference>
<comment type="caution">
    <text evidence="1">The sequence shown here is derived from an EMBL/GenBank/DDBJ whole genome shotgun (WGS) entry which is preliminary data.</text>
</comment>